<keyword evidence="3" id="KW-1185">Reference proteome</keyword>
<evidence type="ECO:0000313" key="2">
    <source>
        <dbReference type="EMBL" id="MDD0993075.1"/>
    </source>
</evidence>
<dbReference type="Pfam" id="PF25191">
    <property type="entry name" value="DUF7832"/>
    <property type="match status" value="1"/>
</dbReference>
<gene>
    <name evidence="2" type="ORF">M5G11_21315</name>
</gene>
<proteinExistence type="predicted"/>
<comment type="caution">
    <text evidence="2">The sequence shown here is derived from an EMBL/GenBank/DDBJ whole genome shotgun (WGS) entry which is preliminary data.</text>
</comment>
<accession>A0ABT5NXZ4</accession>
<evidence type="ECO:0000313" key="3">
    <source>
        <dbReference type="Proteomes" id="UP001148203"/>
    </source>
</evidence>
<evidence type="ECO:0000259" key="1">
    <source>
        <dbReference type="Pfam" id="PF25191"/>
    </source>
</evidence>
<dbReference type="InterPro" id="IPR057154">
    <property type="entry name" value="DUF7832"/>
</dbReference>
<sequence length="138" mass="15446">MKYDDASWQYANDECPARSARSTMTSPSSFFLAWATFQGLLSRDFEADYDAEIEALAERLMTPGAFLLFCCDGQLVDEDFNARGNAFVASYLNPEHSPYLADVEACLANACTLADSWDNFDTLKPLLDQRFAQWLTPG</sequence>
<dbReference type="RefSeq" id="WP_273913891.1">
    <property type="nucleotide sequence ID" value="NZ_JAMDGX010000113.1"/>
</dbReference>
<protein>
    <recommendedName>
        <fullName evidence="1">DUF7832 domain-containing protein</fullName>
    </recommendedName>
</protein>
<organism evidence="2 3">
    <name type="scientific">Pseudomonas fontis</name>
    <dbReference type="NCBI Taxonomy" id="2942633"/>
    <lineage>
        <taxon>Bacteria</taxon>
        <taxon>Pseudomonadati</taxon>
        <taxon>Pseudomonadota</taxon>
        <taxon>Gammaproteobacteria</taxon>
        <taxon>Pseudomonadales</taxon>
        <taxon>Pseudomonadaceae</taxon>
        <taxon>Pseudomonas</taxon>
    </lineage>
</organism>
<dbReference type="EMBL" id="JAMDGY010000077">
    <property type="protein sequence ID" value="MDD0993075.1"/>
    <property type="molecule type" value="Genomic_DNA"/>
</dbReference>
<dbReference type="Proteomes" id="UP001148203">
    <property type="component" value="Unassembled WGS sequence"/>
</dbReference>
<reference evidence="2 3" key="1">
    <citation type="submission" date="2022-05" db="EMBL/GenBank/DDBJ databases">
        <title>Novel Pseudomonas spp. Isolated from a Rainbow Trout Aquaculture Facility.</title>
        <authorList>
            <person name="Testerman T."/>
            <person name="Graf J."/>
        </authorList>
    </citation>
    <scope>NUCLEOTIDE SEQUENCE [LARGE SCALE GENOMIC DNA]</scope>
    <source>
        <strain evidence="2 3">ID681</strain>
    </source>
</reference>
<name>A0ABT5NXZ4_9PSED</name>
<feature type="domain" description="DUF7832" evidence="1">
    <location>
        <begin position="2"/>
        <end position="109"/>
    </location>
</feature>